<reference evidence="2 3" key="1">
    <citation type="submission" date="2021-05" db="EMBL/GenBank/DDBJ databases">
        <title>Genome Assembly of Synthetic Allotetraploid Brassica napus Reveals Homoeologous Exchanges between Subgenomes.</title>
        <authorList>
            <person name="Davis J.T."/>
        </authorList>
    </citation>
    <scope>NUCLEOTIDE SEQUENCE [LARGE SCALE GENOMIC DNA]</scope>
    <source>
        <strain evidence="3">cv. Da-Ae</strain>
        <tissue evidence="2">Seedling</tissue>
    </source>
</reference>
<name>A0ABQ8AVH5_BRANA</name>
<protein>
    <submittedName>
        <fullName evidence="2">Uncharacterized protein</fullName>
    </submittedName>
</protein>
<comment type="caution">
    <text evidence="2">The sequence shown here is derived from an EMBL/GenBank/DDBJ whole genome shotgun (WGS) entry which is preliminary data.</text>
</comment>
<gene>
    <name evidence="2" type="ORF">HID58_046070</name>
</gene>
<feature type="compositionally biased region" description="Basic and acidic residues" evidence="1">
    <location>
        <begin position="158"/>
        <end position="168"/>
    </location>
</feature>
<accession>A0ABQ8AVH5</accession>
<feature type="compositionally biased region" description="Basic and acidic residues" evidence="1">
    <location>
        <begin position="10"/>
        <end position="26"/>
    </location>
</feature>
<evidence type="ECO:0000313" key="3">
    <source>
        <dbReference type="Proteomes" id="UP000824890"/>
    </source>
</evidence>
<feature type="compositionally biased region" description="Basic and acidic residues" evidence="1">
    <location>
        <begin position="61"/>
        <end position="74"/>
    </location>
</feature>
<evidence type="ECO:0000313" key="2">
    <source>
        <dbReference type="EMBL" id="KAH0896502.1"/>
    </source>
</evidence>
<proteinExistence type="predicted"/>
<feature type="compositionally biased region" description="Polar residues" evidence="1">
    <location>
        <begin position="96"/>
        <end position="109"/>
    </location>
</feature>
<feature type="non-terminal residue" evidence="2">
    <location>
        <position position="1"/>
    </location>
</feature>
<sequence>TTNNVSRKLTAAEKGKGVATAEKECSRKRIRAPRFDNSALIQRNLQTLIGHDCPSLPRRSSLREVSPEERHEARATSNGSSYYRKDPRYQPYPSASLRSISNKETTFNQRLDRHGRPFGERISLSQNQAMPLRNKITPALVERQSQRQNQQDGVRAQMHREGELEDHTYRRHSRSYQTSKALPTNAASSQMIWREKRDSPR</sequence>
<feature type="region of interest" description="Disordered" evidence="1">
    <location>
        <begin position="52"/>
        <end position="201"/>
    </location>
</feature>
<dbReference type="EMBL" id="JAGKQM010000012">
    <property type="protein sequence ID" value="KAH0896502.1"/>
    <property type="molecule type" value="Genomic_DNA"/>
</dbReference>
<organism evidence="2 3">
    <name type="scientific">Brassica napus</name>
    <name type="common">Rape</name>
    <dbReference type="NCBI Taxonomy" id="3708"/>
    <lineage>
        <taxon>Eukaryota</taxon>
        <taxon>Viridiplantae</taxon>
        <taxon>Streptophyta</taxon>
        <taxon>Embryophyta</taxon>
        <taxon>Tracheophyta</taxon>
        <taxon>Spermatophyta</taxon>
        <taxon>Magnoliopsida</taxon>
        <taxon>eudicotyledons</taxon>
        <taxon>Gunneridae</taxon>
        <taxon>Pentapetalae</taxon>
        <taxon>rosids</taxon>
        <taxon>malvids</taxon>
        <taxon>Brassicales</taxon>
        <taxon>Brassicaceae</taxon>
        <taxon>Brassiceae</taxon>
        <taxon>Brassica</taxon>
    </lineage>
</organism>
<feature type="region of interest" description="Disordered" evidence="1">
    <location>
        <begin position="1"/>
        <end position="26"/>
    </location>
</feature>
<feature type="compositionally biased region" description="Basic and acidic residues" evidence="1">
    <location>
        <begin position="110"/>
        <end position="119"/>
    </location>
</feature>
<feature type="non-terminal residue" evidence="2">
    <location>
        <position position="201"/>
    </location>
</feature>
<evidence type="ECO:0000256" key="1">
    <source>
        <dbReference type="SAM" id="MobiDB-lite"/>
    </source>
</evidence>
<dbReference type="Proteomes" id="UP000824890">
    <property type="component" value="Unassembled WGS sequence"/>
</dbReference>
<keyword evidence="3" id="KW-1185">Reference proteome</keyword>
<feature type="compositionally biased region" description="Polar residues" evidence="1">
    <location>
        <begin position="175"/>
        <end position="191"/>
    </location>
</feature>